<keyword evidence="10" id="KW-0732">Signal</keyword>
<keyword evidence="6 7" id="KW-0539">Nucleus</keyword>
<feature type="region of interest" description="Disordered" evidence="8">
    <location>
        <begin position="556"/>
        <end position="578"/>
    </location>
</feature>
<dbReference type="AlphaFoldDB" id="A0A8T1UF98"/>
<dbReference type="InterPro" id="IPR014854">
    <property type="entry name" value="Nse4_C"/>
</dbReference>
<feature type="signal peptide" evidence="10">
    <location>
        <begin position="1"/>
        <end position="24"/>
    </location>
</feature>
<dbReference type="Pfam" id="PF08743">
    <property type="entry name" value="Nse4_C"/>
    <property type="match status" value="1"/>
</dbReference>
<feature type="domain" description="Non-structural maintenance of chromosome element 4 C-terminal" evidence="11">
    <location>
        <begin position="599"/>
        <end position="682"/>
    </location>
</feature>
<evidence type="ECO:0000256" key="4">
    <source>
        <dbReference type="ARBA" id="ARBA00023172"/>
    </source>
</evidence>
<dbReference type="PANTHER" id="PTHR16140:SF0">
    <property type="entry name" value="NON-STRUCTURAL MAINTENANCE OF CHROMOSOMES ELEMENT 4"/>
    <property type="match status" value="1"/>
</dbReference>
<feature type="compositionally biased region" description="Basic and acidic residues" evidence="8">
    <location>
        <begin position="356"/>
        <end position="369"/>
    </location>
</feature>
<comment type="subunit">
    <text evidence="7">Component of the SMC5-SMC6 complex.</text>
</comment>
<reference evidence="12" key="1">
    <citation type="submission" date="2021-01" db="EMBL/GenBank/DDBJ databases">
        <title>Phytophthora aleatoria, a newly-described species from Pinus radiata is distinct from Phytophthora cactorum isolates based on comparative genomics.</title>
        <authorList>
            <person name="Mcdougal R."/>
            <person name="Panda P."/>
            <person name="Williams N."/>
            <person name="Studholme D.J."/>
        </authorList>
    </citation>
    <scope>NUCLEOTIDE SEQUENCE</scope>
    <source>
        <strain evidence="12">NZFS 3830</strain>
    </source>
</reference>
<evidence type="ECO:0000256" key="2">
    <source>
        <dbReference type="ARBA" id="ARBA00008997"/>
    </source>
</evidence>
<dbReference type="VEuPathDB" id="FungiDB:PC110_g6215"/>
<comment type="function">
    <text evidence="7">Component of the SMC5-SMC6 complex, that promotes sister chromatid alignment after DNA damage and facilitates double-stranded DNA breaks (DSBs) repair via homologous recombination between sister chromatids.</text>
</comment>
<dbReference type="EMBL" id="JAENGZ010000471">
    <property type="protein sequence ID" value="KAG6958721.1"/>
    <property type="molecule type" value="Genomic_DNA"/>
</dbReference>
<feature type="region of interest" description="Disordered" evidence="8">
    <location>
        <begin position="241"/>
        <end position="290"/>
    </location>
</feature>
<feature type="transmembrane region" description="Helical" evidence="9">
    <location>
        <begin position="189"/>
        <end position="213"/>
    </location>
</feature>
<dbReference type="GO" id="GO:0006310">
    <property type="term" value="P:DNA recombination"/>
    <property type="evidence" value="ECO:0007669"/>
    <property type="project" value="UniProtKB-UniRule"/>
</dbReference>
<gene>
    <name evidence="12" type="ORF">JG687_00009224</name>
</gene>
<dbReference type="GO" id="GO:0006281">
    <property type="term" value="P:DNA repair"/>
    <property type="evidence" value="ECO:0007669"/>
    <property type="project" value="UniProtKB-UniRule"/>
</dbReference>
<comment type="caution">
    <text evidence="12">The sequence shown here is derived from an EMBL/GenBank/DDBJ whole genome shotgun (WGS) entry which is preliminary data.</text>
</comment>
<evidence type="ECO:0000256" key="9">
    <source>
        <dbReference type="SAM" id="Phobius"/>
    </source>
</evidence>
<feature type="compositionally biased region" description="Polar residues" evidence="8">
    <location>
        <begin position="261"/>
        <end position="275"/>
    </location>
</feature>
<feature type="region of interest" description="Disordered" evidence="8">
    <location>
        <begin position="348"/>
        <end position="412"/>
    </location>
</feature>
<dbReference type="GO" id="GO:0005634">
    <property type="term" value="C:nucleus"/>
    <property type="evidence" value="ECO:0007669"/>
    <property type="project" value="UniProtKB-SubCell"/>
</dbReference>
<sequence length="686" mass="73553">MRSWFILTALVAVASSSWPSQVEAAACAEICYTTELTGFGPGGTAGCSCSGSQQGARSGVVGYAVNSDGTCTFGTNCGDCDYSSASSGSTTTTPSTTSSASSTTSTTSSNSTTGSSSSTTTTTDAPSTTSPAATSGTSSNSTSGTLSSTDNSGSTTTTTTSSNSGSNNNNAGETGSSAADTSSNGLKTWQIALIICCGVLVFTVAVVSVLSCYCKARNRLYENEDDQADASYYHQQYPRQREDAFGSSAAATPTLFPQGPPTNSRRSGSSGSFTNELKPMYANSANSGSTDRLGVGLAPVHMRNSSGDLAGMAGSYSNERILSGSYSNDPTLAQPHKFGGKARIPIMASNGKRRRAPSDEEQKTQRAVDVDEEDEEEASPRRSKPRTAPPGRNRKGFLENSQLTEKDRRQVRYKERELLQSIKENANDLAKLTSDTFDTHTQELDQMYDNVCYPREANLDASNLDELNVAVTKQSQALGSSDLTKYDMTDLIRATQNACTMESQNGEFDWNTLGSAAGACFRSVPESSFLYVVAKRKFGLMDTEVVRKERKKAKRAQEDLNAQEAQPTEYTNKKDRKDAQARRLEILQTKLTEGERVKPLFDMVINPKSFTQTVENLFDTSFLVRNNSAEIGIDDGSGLPYLKNQEGLNEANLPPSTQSIISITPAQWEQLARVTGREEPLLGHRS</sequence>
<protein>
    <recommendedName>
        <fullName evidence="7">Non-structural maintenance of chromosomes element 4</fullName>
    </recommendedName>
</protein>
<evidence type="ECO:0000256" key="7">
    <source>
        <dbReference type="RuleBase" id="RU365071"/>
    </source>
</evidence>
<name>A0A8T1UF98_9STRA</name>
<evidence type="ECO:0000256" key="10">
    <source>
        <dbReference type="SAM" id="SignalP"/>
    </source>
</evidence>
<keyword evidence="9" id="KW-0472">Membrane</keyword>
<evidence type="ECO:0000259" key="11">
    <source>
        <dbReference type="Pfam" id="PF08743"/>
    </source>
</evidence>
<comment type="subcellular location">
    <subcellularLocation>
        <location evidence="1 7">Nucleus</location>
    </subcellularLocation>
</comment>
<dbReference type="Proteomes" id="UP000688947">
    <property type="component" value="Unassembled WGS sequence"/>
</dbReference>
<proteinExistence type="inferred from homology"/>
<accession>A0A8T1UF98</accession>
<dbReference type="GO" id="GO:0030915">
    <property type="term" value="C:Smc5-Smc6 complex"/>
    <property type="evidence" value="ECO:0007669"/>
    <property type="project" value="UniProtKB-UniRule"/>
</dbReference>
<keyword evidence="9" id="KW-0812">Transmembrane</keyword>
<dbReference type="VEuPathDB" id="FungiDB:PC110_g15312"/>
<dbReference type="InterPro" id="IPR027786">
    <property type="entry name" value="Nse4/EID"/>
</dbReference>
<evidence type="ECO:0000256" key="6">
    <source>
        <dbReference type="ARBA" id="ARBA00023242"/>
    </source>
</evidence>
<evidence type="ECO:0000313" key="13">
    <source>
        <dbReference type="Proteomes" id="UP000688947"/>
    </source>
</evidence>
<dbReference type="VEuPathDB" id="FungiDB:PC110_g15310"/>
<feature type="compositionally biased region" description="Low complexity" evidence="8">
    <location>
        <begin position="91"/>
        <end position="179"/>
    </location>
</feature>
<feature type="chain" id="PRO_5035804353" description="Non-structural maintenance of chromosomes element 4" evidence="10">
    <location>
        <begin position="25"/>
        <end position="686"/>
    </location>
</feature>
<keyword evidence="9" id="KW-1133">Transmembrane helix</keyword>
<evidence type="ECO:0000256" key="8">
    <source>
        <dbReference type="SAM" id="MobiDB-lite"/>
    </source>
</evidence>
<keyword evidence="3 7" id="KW-0227">DNA damage</keyword>
<comment type="similarity">
    <text evidence="2 7">Belongs to the NSE4 family.</text>
</comment>
<evidence type="ECO:0000313" key="12">
    <source>
        <dbReference type="EMBL" id="KAG6958721.1"/>
    </source>
</evidence>
<evidence type="ECO:0000256" key="3">
    <source>
        <dbReference type="ARBA" id="ARBA00022763"/>
    </source>
</evidence>
<dbReference type="OrthoDB" id="361242at2759"/>
<feature type="region of interest" description="Disordered" evidence="8">
    <location>
        <begin position="91"/>
        <end position="182"/>
    </location>
</feature>
<keyword evidence="4 7" id="KW-0233">DNA recombination</keyword>
<organism evidence="12 13">
    <name type="scientific">Phytophthora cactorum</name>
    <dbReference type="NCBI Taxonomy" id="29920"/>
    <lineage>
        <taxon>Eukaryota</taxon>
        <taxon>Sar</taxon>
        <taxon>Stramenopiles</taxon>
        <taxon>Oomycota</taxon>
        <taxon>Peronosporomycetes</taxon>
        <taxon>Peronosporales</taxon>
        <taxon>Peronosporaceae</taxon>
        <taxon>Phytophthora</taxon>
    </lineage>
</organism>
<evidence type="ECO:0000256" key="5">
    <source>
        <dbReference type="ARBA" id="ARBA00023204"/>
    </source>
</evidence>
<evidence type="ECO:0000256" key="1">
    <source>
        <dbReference type="ARBA" id="ARBA00004123"/>
    </source>
</evidence>
<keyword evidence="5 7" id="KW-0234">DNA repair</keyword>
<dbReference type="PANTHER" id="PTHR16140">
    <property type="entry name" value="NON-STRUCTURAL MAINTENANCE OF CHROMOSOMES ELEMENT 4"/>
    <property type="match status" value="1"/>
</dbReference>